<dbReference type="InterPro" id="IPR036913">
    <property type="entry name" value="YegP-like_sf"/>
</dbReference>
<dbReference type="InterPro" id="IPR010879">
    <property type="entry name" value="DUF1508"/>
</dbReference>
<sequence length="54" mass="6301">MSEQNDKWEFYTDSESKWRWRRTASNGRIVGASTQGYVNKSDCIDNARIHGYKG</sequence>
<evidence type="ECO:0000259" key="1">
    <source>
        <dbReference type="Pfam" id="PF07411"/>
    </source>
</evidence>
<accession>A0ABW9K5Q9</accession>
<evidence type="ECO:0000313" key="2">
    <source>
        <dbReference type="EMBL" id="MFN1218416.1"/>
    </source>
</evidence>
<dbReference type="Pfam" id="PF07411">
    <property type="entry name" value="DUF1508"/>
    <property type="match status" value="1"/>
</dbReference>
<keyword evidence="3" id="KW-1185">Reference proteome</keyword>
<dbReference type="SUPFAM" id="SSF160113">
    <property type="entry name" value="YegP-like"/>
    <property type="match status" value="1"/>
</dbReference>
<feature type="domain" description="DUF1508" evidence="1">
    <location>
        <begin position="13"/>
        <end position="44"/>
    </location>
</feature>
<evidence type="ECO:0000313" key="3">
    <source>
        <dbReference type="Proteomes" id="UP001634154"/>
    </source>
</evidence>
<comment type="caution">
    <text evidence="2">The sequence shown here is derived from an EMBL/GenBank/DDBJ whole genome shotgun (WGS) entry which is preliminary data.</text>
</comment>
<organism evidence="2 3">
    <name type="scientific">Chryseobacterium kwangjuense</name>
    <dbReference type="NCBI Taxonomy" id="267125"/>
    <lineage>
        <taxon>Bacteria</taxon>
        <taxon>Pseudomonadati</taxon>
        <taxon>Bacteroidota</taxon>
        <taxon>Flavobacteriia</taxon>
        <taxon>Flavobacteriales</taxon>
        <taxon>Weeksellaceae</taxon>
        <taxon>Chryseobacterium group</taxon>
        <taxon>Chryseobacterium</taxon>
    </lineage>
</organism>
<protein>
    <submittedName>
        <fullName evidence="2">YegP family protein</fullName>
    </submittedName>
</protein>
<gene>
    <name evidence="2" type="ORF">ACKW6Q_15720</name>
</gene>
<proteinExistence type="predicted"/>
<dbReference type="Proteomes" id="UP001634154">
    <property type="component" value="Unassembled WGS sequence"/>
</dbReference>
<name>A0ABW9K5Q9_9FLAO</name>
<dbReference type="EMBL" id="JBJXVJ010000003">
    <property type="protein sequence ID" value="MFN1218416.1"/>
    <property type="molecule type" value="Genomic_DNA"/>
</dbReference>
<reference evidence="2 3" key="1">
    <citation type="submission" date="2024-12" db="EMBL/GenBank/DDBJ databases">
        <title>Draft genome sequence of Chryseobacterium kwangjuense AG447.</title>
        <authorList>
            <person name="Cheptsov V.S."/>
            <person name="Belov A."/>
            <person name="Zavarzina A.G."/>
        </authorList>
    </citation>
    <scope>NUCLEOTIDE SEQUENCE [LARGE SCALE GENOMIC DNA]</scope>
    <source>
        <strain evidence="2 3">AG447</strain>
    </source>
</reference>
<dbReference type="Gene3D" id="3.30.160.160">
    <property type="entry name" value="YegP-like"/>
    <property type="match status" value="1"/>
</dbReference>
<dbReference type="RefSeq" id="WP_409357390.1">
    <property type="nucleotide sequence ID" value="NZ_JBJXVJ010000003.1"/>
</dbReference>